<dbReference type="Proteomes" id="UP000177177">
    <property type="component" value="Unassembled WGS sequence"/>
</dbReference>
<dbReference type="InterPro" id="IPR019808">
    <property type="entry name" value="Histidine_triad_CS"/>
</dbReference>
<name>A0A1G2KVV8_9BACT</name>
<dbReference type="InterPro" id="IPR001310">
    <property type="entry name" value="Histidine_triad_HIT"/>
</dbReference>
<dbReference type="PROSITE" id="PS51084">
    <property type="entry name" value="HIT_2"/>
    <property type="match status" value="1"/>
</dbReference>
<dbReference type="Pfam" id="PF11969">
    <property type="entry name" value="DcpS_C"/>
    <property type="match status" value="1"/>
</dbReference>
<dbReference type="EMBL" id="MHQN01000031">
    <property type="protein sequence ID" value="OHA02752.1"/>
    <property type="molecule type" value="Genomic_DNA"/>
</dbReference>
<evidence type="ECO:0000256" key="1">
    <source>
        <dbReference type="PIRSR" id="PIRSR601310-1"/>
    </source>
</evidence>
<proteinExistence type="predicted"/>
<sequence>MGCMFCKIAEGALPADVVFESSQVKAFRDIHPKAPIHVLVIPKVHIASVAALTAAHDGAIAAMLHAAKDVAAGEGLVGYKVLFNVGREGGQMVDHLHLHILGGWKEHKPKSLNI</sequence>
<dbReference type="PANTHER" id="PTHR23089">
    <property type="entry name" value="HISTIDINE TRIAD HIT PROTEIN"/>
    <property type="match status" value="1"/>
</dbReference>
<evidence type="ECO:0000313" key="6">
    <source>
        <dbReference type="Proteomes" id="UP000177177"/>
    </source>
</evidence>
<dbReference type="InterPro" id="IPR011146">
    <property type="entry name" value="HIT-like"/>
</dbReference>
<dbReference type="InterPro" id="IPR036265">
    <property type="entry name" value="HIT-like_sf"/>
</dbReference>
<feature type="domain" description="HIT" evidence="4">
    <location>
        <begin position="4"/>
        <end position="112"/>
    </location>
</feature>
<dbReference type="SUPFAM" id="SSF54197">
    <property type="entry name" value="HIT-like"/>
    <property type="match status" value="1"/>
</dbReference>
<dbReference type="PRINTS" id="PR00332">
    <property type="entry name" value="HISTRIAD"/>
</dbReference>
<evidence type="ECO:0000256" key="2">
    <source>
        <dbReference type="PIRSR" id="PIRSR601310-3"/>
    </source>
</evidence>
<feature type="active site" description="Tele-AMP-histidine intermediate" evidence="1">
    <location>
        <position position="97"/>
    </location>
</feature>
<dbReference type="GO" id="GO:0003824">
    <property type="term" value="F:catalytic activity"/>
    <property type="evidence" value="ECO:0007669"/>
    <property type="project" value="InterPro"/>
</dbReference>
<protein>
    <submittedName>
        <fullName evidence="5">Histidine triad nucleotide-binding protein</fullName>
    </submittedName>
</protein>
<gene>
    <name evidence="5" type="ORF">A3C92_00645</name>
</gene>
<dbReference type="PROSITE" id="PS00892">
    <property type="entry name" value="HIT_1"/>
    <property type="match status" value="1"/>
</dbReference>
<reference evidence="5 6" key="1">
    <citation type="journal article" date="2016" name="Nat. Commun.">
        <title>Thousands of microbial genomes shed light on interconnected biogeochemical processes in an aquifer system.</title>
        <authorList>
            <person name="Anantharaman K."/>
            <person name="Brown C.T."/>
            <person name="Hug L.A."/>
            <person name="Sharon I."/>
            <person name="Castelle C.J."/>
            <person name="Probst A.J."/>
            <person name="Thomas B.C."/>
            <person name="Singh A."/>
            <person name="Wilkins M.J."/>
            <person name="Karaoz U."/>
            <person name="Brodie E.L."/>
            <person name="Williams K.H."/>
            <person name="Hubbard S.S."/>
            <person name="Banfield J.F."/>
        </authorList>
    </citation>
    <scope>NUCLEOTIDE SEQUENCE [LARGE SCALE GENOMIC DNA]</scope>
</reference>
<organism evidence="5 6">
    <name type="scientific">Candidatus Sungbacteria bacterium RIFCSPHIGHO2_02_FULL_53_17</name>
    <dbReference type="NCBI Taxonomy" id="1802275"/>
    <lineage>
        <taxon>Bacteria</taxon>
        <taxon>Candidatus Sungiibacteriota</taxon>
    </lineage>
</organism>
<comment type="caution">
    <text evidence="5">The sequence shown here is derived from an EMBL/GenBank/DDBJ whole genome shotgun (WGS) entry which is preliminary data.</text>
</comment>
<evidence type="ECO:0000259" key="4">
    <source>
        <dbReference type="PROSITE" id="PS51084"/>
    </source>
</evidence>
<accession>A0A1G2KVV8</accession>
<evidence type="ECO:0000256" key="3">
    <source>
        <dbReference type="PROSITE-ProRule" id="PRU00464"/>
    </source>
</evidence>
<feature type="short sequence motif" description="Histidine triad motif" evidence="2 3">
    <location>
        <begin position="95"/>
        <end position="99"/>
    </location>
</feature>
<evidence type="ECO:0000313" key="5">
    <source>
        <dbReference type="EMBL" id="OHA02752.1"/>
    </source>
</evidence>
<dbReference type="Gene3D" id="3.30.428.10">
    <property type="entry name" value="HIT-like"/>
    <property type="match status" value="1"/>
</dbReference>
<dbReference type="AlphaFoldDB" id="A0A1G2KVV8"/>